<evidence type="ECO:0000313" key="3">
    <source>
        <dbReference type="Proteomes" id="UP001597261"/>
    </source>
</evidence>
<reference evidence="3" key="1">
    <citation type="journal article" date="2019" name="Int. J. Syst. Evol. Microbiol.">
        <title>The Global Catalogue of Microorganisms (GCM) 10K type strain sequencing project: providing services to taxonomists for standard genome sequencing and annotation.</title>
        <authorList>
            <consortium name="The Broad Institute Genomics Platform"/>
            <consortium name="The Broad Institute Genome Sequencing Center for Infectious Disease"/>
            <person name="Wu L."/>
            <person name="Ma J."/>
        </authorList>
    </citation>
    <scope>NUCLEOTIDE SEQUENCE [LARGE SCALE GENOMIC DNA]</scope>
    <source>
        <strain evidence="3">CGMCC 1.12470</strain>
    </source>
</reference>
<feature type="domain" description="Gp28/Gp37-like" evidence="1">
    <location>
        <begin position="6"/>
        <end position="354"/>
    </location>
</feature>
<dbReference type="EMBL" id="JBHUDX010000004">
    <property type="protein sequence ID" value="MFD1657004.1"/>
    <property type="molecule type" value="Genomic_DNA"/>
</dbReference>
<dbReference type="Pfam" id="PF14594">
    <property type="entry name" value="Sipho_Gp37"/>
    <property type="match status" value="1"/>
</dbReference>
<protein>
    <submittedName>
        <fullName evidence="2">Siphovirus ReqiPepy6 Gp37-like family protein</fullName>
    </submittedName>
</protein>
<name>A0ABW4II50_9ACTN</name>
<evidence type="ECO:0000259" key="1">
    <source>
        <dbReference type="Pfam" id="PF14594"/>
    </source>
</evidence>
<accession>A0ABW4II50</accession>
<sequence length="381" mass="40313">MAITLLVTDQNLAVVGDPLDGWTSLSCDLNFNQPAAGSITLPALPQYAAQLQAGRRLVLIRDGAIWCAGPLEVPQEGIWDVDSNPDPGQITANFTDDLGRVAGYLTYPDPTVAFASQVTASDATYQLTTTNAETIIRTLVNVNCGPGALAARQIPSLVLDSVAGVGSNTSITTRFEALLDACRTVAATDGLGFRTRQVGSQIKFGVYQPADLTSTARFSTGLGNLRSVQWKLSAPTATSELVQGGDTGSRVYVETASGQAATWYRVEKLVDETGTTSSTELTQAANLAFGDDGPQASLSTVTVDTDDLKAGRDYGLGDRVTVVLPTGLEIADVVTTIRLEATPDEGELVTSVVGRQDETTASQTVRWIRELARRLGRVEAR</sequence>
<evidence type="ECO:0000313" key="2">
    <source>
        <dbReference type="EMBL" id="MFD1657004.1"/>
    </source>
</evidence>
<proteinExistence type="predicted"/>
<comment type="caution">
    <text evidence="2">The sequence shown here is derived from an EMBL/GenBank/DDBJ whole genome shotgun (WGS) entry which is preliminary data.</text>
</comment>
<organism evidence="2 3">
    <name type="scientific">Streptomyces caeni</name>
    <dbReference type="NCBI Taxonomy" id="2307231"/>
    <lineage>
        <taxon>Bacteria</taxon>
        <taxon>Bacillati</taxon>
        <taxon>Actinomycetota</taxon>
        <taxon>Actinomycetes</taxon>
        <taxon>Kitasatosporales</taxon>
        <taxon>Streptomycetaceae</taxon>
        <taxon>Streptomyces</taxon>
    </lineage>
</organism>
<gene>
    <name evidence="2" type="ORF">ACFSL4_01820</name>
</gene>
<dbReference type="Proteomes" id="UP001597261">
    <property type="component" value="Unassembled WGS sequence"/>
</dbReference>
<dbReference type="InterPro" id="IPR029432">
    <property type="entry name" value="Gp28/Gp37-like_dom"/>
</dbReference>
<dbReference type="RefSeq" id="WP_381077451.1">
    <property type="nucleotide sequence ID" value="NZ_JBHUDX010000004.1"/>
</dbReference>
<keyword evidence="3" id="KW-1185">Reference proteome</keyword>